<keyword evidence="1" id="KW-0812">Transmembrane</keyword>
<accession>A0A1I1J588</accession>
<feature type="transmembrane region" description="Helical" evidence="1">
    <location>
        <begin position="24"/>
        <end position="44"/>
    </location>
</feature>
<evidence type="ECO:0000313" key="3">
    <source>
        <dbReference type="Proteomes" id="UP000199263"/>
    </source>
</evidence>
<keyword evidence="3" id="KW-1185">Reference proteome</keyword>
<proteinExistence type="predicted"/>
<organism evidence="2 3">
    <name type="scientific">Clostridium uliginosum</name>
    <dbReference type="NCBI Taxonomy" id="119641"/>
    <lineage>
        <taxon>Bacteria</taxon>
        <taxon>Bacillati</taxon>
        <taxon>Bacillota</taxon>
        <taxon>Clostridia</taxon>
        <taxon>Eubacteriales</taxon>
        <taxon>Clostridiaceae</taxon>
        <taxon>Clostridium</taxon>
    </lineage>
</organism>
<dbReference type="NCBIfam" id="TIGR02532">
    <property type="entry name" value="IV_pilin_GFxxxE"/>
    <property type="match status" value="1"/>
</dbReference>
<dbReference type="PROSITE" id="PS00409">
    <property type="entry name" value="PROKAR_NTER_METHYL"/>
    <property type="match status" value="1"/>
</dbReference>
<keyword evidence="1" id="KW-1133">Transmembrane helix</keyword>
<dbReference type="EMBL" id="FOMG01000003">
    <property type="protein sequence ID" value="SFC43555.1"/>
    <property type="molecule type" value="Genomic_DNA"/>
</dbReference>
<gene>
    <name evidence="2" type="ORF">SAMN05421842_103192</name>
</gene>
<keyword evidence="1" id="KW-0472">Membrane</keyword>
<dbReference type="RefSeq" id="WP_341465518.1">
    <property type="nucleotide sequence ID" value="NZ_FOMG01000003.1"/>
</dbReference>
<dbReference type="InterPro" id="IPR045584">
    <property type="entry name" value="Pilin-like"/>
</dbReference>
<name>A0A1I1J588_9CLOT</name>
<dbReference type="InterPro" id="IPR012902">
    <property type="entry name" value="N_methyl_site"/>
</dbReference>
<dbReference type="Gene3D" id="3.30.700.10">
    <property type="entry name" value="Glycoprotein, Type 4 Pilin"/>
    <property type="match status" value="1"/>
</dbReference>
<protein>
    <submittedName>
        <fullName evidence="2">Type IV pilus assembly protein PilA</fullName>
    </submittedName>
</protein>
<reference evidence="2 3" key="1">
    <citation type="submission" date="2016-10" db="EMBL/GenBank/DDBJ databases">
        <authorList>
            <person name="de Groot N.N."/>
        </authorList>
    </citation>
    <scope>NUCLEOTIDE SEQUENCE [LARGE SCALE GENOMIC DNA]</scope>
    <source>
        <strain evidence="2 3">DSM 12992</strain>
    </source>
</reference>
<dbReference type="SUPFAM" id="SSF54523">
    <property type="entry name" value="Pili subunits"/>
    <property type="match status" value="1"/>
</dbReference>
<sequence>MSNKKVLNKYKKVSINNRNKKKGFTLIELIAVMAIIAILATAIIPRVTGYVKEAKKTKVIDQCRKVIMAVESYNVKQNSNLVNTTTIMVAKDTKGISKYLVGVNLVNLNDNTTVQDCYDILNGAEFDIEKDTEKLKVGSIEKLKTASTEKVNIGNIETKQESSQ</sequence>
<dbReference type="Pfam" id="PF07963">
    <property type="entry name" value="N_methyl"/>
    <property type="match status" value="1"/>
</dbReference>
<dbReference type="STRING" id="119641.SAMN05421842_103192"/>
<dbReference type="AlphaFoldDB" id="A0A1I1J588"/>
<dbReference type="Proteomes" id="UP000199263">
    <property type="component" value="Unassembled WGS sequence"/>
</dbReference>
<evidence type="ECO:0000313" key="2">
    <source>
        <dbReference type="EMBL" id="SFC43555.1"/>
    </source>
</evidence>
<dbReference type="PANTHER" id="PTHR30093">
    <property type="entry name" value="GENERAL SECRETION PATHWAY PROTEIN G"/>
    <property type="match status" value="1"/>
</dbReference>
<evidence type="ECO:0000256" key="1">
    <source>
        <dbReference type="SAM" id="Phobius"/>
    </source>
</evidence>